<proteinExistence type="predicted"/>
<keyword evidence="1" id="KW-0472">Membrane</keyword>
<dbReference type="AlphaFoldDB" id="A0A5B7JZC4"/>
<feature type="transmembrane region" description="Helical" evidence="1">
    <location>
        <begin position="20"/>
        <end position="43"/>
    </location>
</feature>
<reference evidence="2 3" key="1">
    <citation type="submission" date="2019-05" db="EMBL/GenBank/DDBJ databases">
        <title>Another draft genome of Portunus trituberculatus and its Hox gene families provides insights of decapod evolution.</title>
        <authorList>
            <person name="Jeong J.-H."/>
            <person name="Song I."/>
            <person name="Kim S."/>
            <person name="Choi T."/>
            <person name="Kim D."/>
            <person name="Ryu S."/>
            <person name="Kim W."/>
        </authorList>
    </citation>
    <scope>NUCLEOTIDE SEQUENCE [LARGE SCALE GENOMIC DNA]</scope>
    <source>
        <tissue evidence="2">Muscle</tissue>
    </source>
</reference>
<dbReference type="Proteomes" id="UP000324222">
    <property type="component" value="Unassembled WGS sequence"/>
</dbReference>
<keyword evidence="1" id="KW-0812">Transmembrane</keyword>
<comment type="caution">
    <text evidence="2">The sequence shown here is derived from an EMBL/GenBank/DDBJ whole genome shotgun (WGS) entry which is preliminary data.</text>
</comment>
<accession>A0A5B7JZC4</accession>
<gene>
    <name evidence="2" type="ORF">E2C01_095412</name>
</gene>
<protein>
    <submittedName>
        <fullName evidence="2">Uncharacterized protein</fullName>
    </submittedName>
</protein>
<evidence type="ECO:0000313" key="2">
    <source>
        <dbReference type="EMBL" id="MPC99965.1"/>
    </source>
</evidence>
<keyword evidence="1" id="KW-1133">Transmembrane helix</keyword>
<organism evidence="2 3">
    <name type="scientific">Portunus trituberculatus</name>
    <name type="common">Swimming crab</name>
    <name type="synonym">Neptunus trituberculatus</name>
    <dbReference type="NCBI Taxonomy" id="210409"/>
    <lineage>
        <taxon>Eukaryota</taxon>
        <taxon>Metazoa</taxon>
        <taxon>Ecdysozoa</taxon>
        <taxon>Arthropoda</taxon>
        <taxon>Crustacea</taxon>
        <taxon>Multicrustacea</taxon>
        <taxon>Malacostraca</taxon>
        <taxon>Eumalacostraca</taxon>
        <taxon>Eucarida</taxon>
        <taxon>Decapoda</taxon>
        <taxon>Pleocyemata</taxon>
        <taxon>Brachyura</taxon>
        <taxon>Eubrachyura</taxon>
        <taxon>Portunoidea</taxon>
        <taxon>Portunidae</taxon>
        <taxon>Portuninae</taxon>
        <taxon>Portunus</taxon>
    </lineage>
</organism>
<evidence type="ECO:0000256" key="1">
    <source>
        <dbReference type="SAM" id="Phobius"/>
    </source>
</evidence>
<sequence>MLSLESAVPRWRCVDVFKPLGGFMALLDVAVALPAGLGLASLLAWVRLSLKARCSAFCLCWSSGWLAVGRGPSGLPPRLYWCRPTWLVWTSSWWWAICAMVSASVCAKLPGHLAFKLGNPAGLGAAPRCPFCPGAGKLPGPGAFLRGVPLSGLSDPLLAVAELDVSVNKFLSKNYHVRQEYIIMKSDPRGAVFAH</sequence>
<dbReference type="EMBL" id="VSRR010120717">
    <property type="protein sequence ID" value="MPC99965.1"/>
    <property type="molecule type" value="Genomic_DNA"/>
</dbReference>
<keyword evidence="3" id="KW-1185">Reference proteome</keyword>
<name>A0A5B7JZC4_PORTR</name>
<evidence type="ECO:0000313" key="3">
    <source>
        <dbReference type="Proteomes" id="UP000324222"/>
    </source>
</evidence>